<reference evidence="3" key="2">
    <citation type="submission" date="2014-05" db="EMBL/GenBank/DDBJ databases">
        <title>Draft genome sequence of Virgibacillus massiliensis Vm-5.</title>
        <authorList>
            <person name="Khelaifia S."/>
            <person name="Croce O."/>
            <person name="Lagier J.C."/>
            <person name="Raoult D."/>
        </authorList>
    </citation>
    <scope>NUCLEOTIDE SEQUENCE [LARGE SCALE GENOMIC DNA]</scope>
    <source>
        <strain evidence="3">Vm-5</strain>
    </source>
</reference>
<dbReference type="InterPro" id="IPR003356">
    <property type="entry name" value="DNA_methylase_A-5"/>
</dbReference>
<dbReference type="eggNOG" id="COG0286">
    <property type="taxonomic scope" value="Bacteria"/>
</dbReference>
<sequence>MKKERLYNIEEYHCLDIISLYSNINAHAKAINGLPQNHSEVFNKRGWMLPFLFSYDTLLWKRWDYWFEIIEKGTIDGSGPIPQIKWANTGSNEVQETSKMLQHCLNHYEANIDNFADWLIWGLSINKETNINHISQNLNEHYYRAFDLFLVLKYPTDYLSHILTEETGKGYKSGLGYYPTPFSISEMMVKMSFSDDKSYKTETVNDPCIGCGAMLLPASNYTLRGYGQDISKIAISLATIQMYWYAPWYAFHPNNLKGFNDFKDIIMINSNNKKQKEGQYAFNL</sequence>
<dbReference type="Proteomes" id="UP000028875">
    <property type="component" value="Unassembled WGS sequence"/>
</dbReference>
<dbReference type="AlphaFoldDB" id="A0A024QI31"/>
<keyword evidence="2" id="KW-0808">Transferase</keyword>
<name>A0A024QI31_9BACI</name>
<comment type="caution">
    <text evidence="2">The sequence shown here is derived from an EMBL/GenBank/DDBJ whole genome shotgun (WGS) entry which is preliminary data.</text>
</comment>
<evidence type="ECO:0000259" key="1">
    <source>
        <dbReference type="Pfam" id="PF02384"/>
    </source>
</evidence>
<proteinExistence type="predicted"/>
<dbReference type="GO" id="GO:0003677">
    <property type="term" value="F:DNA binding"/>
    <property type="evidence" value="ECO:0007669"/>
    <property type="project" value="InterPro"/>
</dbReference>
<dbReference type="SUPFAM" id="SSF53335">
    <property type="entry name" value="S-adenosyl-L-methionine-dependent methyltransferases"/>
    <property type="match status" value="1"/>
</dbReference>
<dbReference type="InterPro" id="IPR029063">
    <property type="entry name" value="SAM-dependent_MTases_sf"/>
</dbReference>
<feature type="domain" description="DNA methylase adenine-specific" evidence="1">
    <location>
        <begin position="172"/>
        <end position="243"/>
    </location>
</feature>
<dbReference type="Pfam" id="PF02384">
    <property type="entry name" value="N6_Mtase"/>
    <property type="match status" value="1"/>
</dbReference>
<reference evidence="2 3" key="1">
    <citation type="submission" date="2014-03" db="EMBL/GenBank/DDBJ databases">
        <authorList>
            <person name="Urmite Genomes U."/>
        </authorList>
    </citation>
    <scope>NUCLEOTIDE SEQUENCE [LARGE SCALE GENOMIC DNA]</scope>
    <source>
        <strain evidence="2 3">Vm-5</strain>
    </source>
</reference>
<dbReference type="GO" id="GO:0032259">
    <property type="term" value="P:methylation"/>
    <property type="evidence" value="ECO:0007669"/>
    <property type="project" value="UniProtKB-KW"/>
</dbReference>
<evidence type="ECO:0000313" key="2">
    <source>
        <dbReference type="EMBL" id="CDQ41892.1"/>
    </source>
</evidence>
<organism evidence="2 3">
    <name type="scientific">Virgibacillus massiliensis</name>
    <dbReference type="NCBI Taxonomy" id="1462526"/>
    <lineage>
        <taxon>Bacteria</taxon>
        <taxon>Bacillati</taxon>
        <taxon>Bacillota</taxon>
        <taxon>Bacilli</taxon>
        <taxon>Bacillales</taxon>
        <taxon>Bacillaceae</taxon>
        <taxon>Virgibacillus</taxon>
    </lineage>
</organism>
<accession>A0A024QI31</accession>
<protein>
    <submittedName>
        <fullName evidence="2">Type I restriction-modification system methyltransferase subunit</fullName>
    </submittedName>
</protein>
<dbReference type="EMBL" id="CCDP010000003">
    <property type="protein sequence ID" value="CDQ41892.1"/>
    <property type="molecule type" value="Genomic_DNA"/>
</dbReference>
<dbReference type="GO" id="GO:0008170">
    <property type="term" value="F:N-methyltransferase activity"/>
    <property type="evidence" value="ECO:0007669"/>
    <property type="project" value="InterPro"/>
</dbReference>
<dbReference type="RefSeq" id="WP_038246884.1">
    <property type="nucleotide sequence ID" value="NZ_BNER01000008.1"/>
</dbReference>
<dbReference type="STRING" id="1462526.BN990_04271"/>
<keyword evidence="3" id="KW-1185">Reference proteome</keyword>
<gene>
    <name evidence="2" type="ORF">BN990_04271</name>
</gene>
<keyword evidence="2" id="KW-0489">Methyltransferase</keyword>
<dbReference type="Gene3D" id="3.40.50.150">
    <property type="entry name" value="Vaccinia Virus protein VP39"/>
    <property type="match status" value="1"/>
</dbReference>
<evidence type="ECO:0000313" key="3">
    <source>
        <dbReference type="Proteomes" id="UP000028875"/>
    </source>
</evidence>
<dbReference type="OrthoDB" id="2586429at2"/>